<evidence type="ECO:0000256" key="3">
    <source>
        <dbReference type="ARBA" id="ARBA00023163"/>
    </source>
</evidence>
<dbReference type="GO" id="GO:0003700">
    <property type="term" value="F:DNA-binding transcription factor activity"/>
    <property type="evidence" value="ECO:0007669"/>
    <property type="project" value="TreeGrafter"/>
</dbReference>
<dbReference type="AlphaFoldDB" id="A0A940WFW6"/>
<dbReference type="InterPro" id="IPR036388">
    <property type="entry name" value="WH-like_DNA-bd_sf"/>
</dbReference>
<dbReference type="Proteomes" id="UP000674234">
    <property type="component" value="Unassembled WGS sequence"/>
</dbReference>
<dbReference type="InterPro" id="IPR029016">
    <property type="entry name" value="GAF-like_dom_sf"/>
</dbReference>
<dbReference type="GO" id="GO:0003677">
    <property type="term" value="F:DNA binding"/>
    <property type="evidence" value="ECO:0007669"/>
    <property type="project" value="UniProtKB-KW"/>
</dbReference>
<dbReference type="GO" id="GO:0045892">
    <property type="term" value="P:negative regulation of DNA-templated transcription"/>
    <property type="evidence" value="ECO:0007669"/>
    <property type="project" value="TreeGrafter"/>
</dbReference>
<dbReference type="SUPFAM" id="SSF46785">
    <property type="entry name" value="Winged helix' DNA-binding domain"/>
    <property type="match status" value="1"/>
</dbReference>
<dbReference type="Pfam" id="PF09339">
    <property type="entry name" value="HTH_IclR"/>
    <property type="match status" value="1"/>
</dbReference>
<organism evidence="6 7">
    <name type="scientific">Microbispora oryzae</name>
    <dbReference type="NCBI Taxonomy" id="2806554"/>
    <lineage>
        <taxon>Bacteria</taxon>
        <taxon>Bacillati</taxon>
        <taxon>Actinomycetota</taxon>
        <taxon>Actinomycetes</taxon>
        <taxon>Streptosporangiales</taxon>
        <taxon>Streptosporangiaceae</taxon>
        <taxon>Microbispora</taxon>
    </lineage>
</organism>
<dbReference type="SMART" id="SM00346">
    <property type="entry name" value="HTH_ICLR"/>
    <property type="match status" value="1"/>
</dbReference>
<dbReference type="PANTHER" id="PTHR30136:SF24">
    <property type="entry name" value="HTH-TYPE TRANSCRIPTIONAL REPRESSOR ALLR"/>
    <property type="match status" value="1"/>
</dbReference>
<comment type="caution">
    <text evidence="6">The sequence shown here is derived from an EMBL/GenBank/DDBJ whole genome shotgun (WGS) entry which is preliminary data.</text>
</comment>
<feature type="domain" description="IclR-ED" evidence="5">
    <location>
        <begin position="72"/>
        <end position="253"/>
    </location>
</feature>
<evidence type="ECO:0000313" key="6">
    <source>
        <dbReference type="EMBL" id="MBP2703988.1"/>
    </source>
</evidence>
<dbReference type="Gene3D" id="1.10.10.10">
    <property type="entry name" value="Winged helix-like DNA-binding domain superfamily/Winged helix DNA-binding domain"/>
    <property type="match status" value="1"/>
</dbReference>
<evidence type="ECO:0000313" key="7">
    <source>
        <dbReference type="Proteomes" id="UP000674234"/>
    </source>
</evidence>
<dbReference type="PANTHER" id="PTHR30136">
    <property type="entry name" value="HELIX-TURN-HELIX TRANSCRIPTIONAL REGULATOR, ICLR FAMILY"/>
    <property type="match status" value="1"/>
</dbReference>
<dbReference type="Pfam" id="PF01614">
    <property type="entry name" value="IclR_C"/>
    <property type="match status" value="1"/>
</dbReference>
<accession>A0A940WFW6</accession>
<proteinExistence type="predicted"/>
<protein>
    <submittedName>
        <fullName evidence="6">IclR family transcriptional regulator</fullName>
    </submittedName>
</protein>
<dbReference type="SUPFAM" id="SSF55781">
    <property type="entry name" value="GAF domain-like"/>
    <property type="match status" value="1"/>
</dbReference>
<name>A0A940WFW6_9ACTN</name>
<dbReference type="InterPro" id="IPR005471">
    <property type="entry name" value="Tscrpt_reg_IclR_N"/>
</dbReference>
<keyword evidence="3" id="KW-0804">Transcription</keyword>
<feature type="domain" description="HTH iclR-type" evidence="4">
    <location>
        <begin position="10"/>
        <end position="71"/>
    </location>
</feature>
<dbReference type="PROSITE" id="PS51077">
    <property type="entry name" value="HTH_ICLR"/>
    <property type="match status" value="1"/>
</dbReference>
<dbReference type="Gene3D" id="3.30.450.40">
    <property type="match status" value="1"/>
</dbReference>
<dbReference type="EMBL" id="JAFCNB010000004">
    <property type="protein sequence ID" value="MBP2703988.1"/>
    <property type="molecule type" value="Genomic_DNA"/>
</dbReference>
<keyword evidence="7" id="KW-1185">Reference proteome</keyword>
<dbReference type="RefSeq" id="WP_210155303.1">
    <property type="nucleotide sequence ID" value="NZ_JAFCNB010000004.1"/>
</dbReference>
<evidence type="ECO:0000259" key="5">
    <source>
        <dbReference type="PROSITE" id="PS51078"/>
    </source>
</evidence>
<keyword evidence="2" id="KW-0238">DNA-binding</keyword>
<keyword evidence="1" id="KW-0805">Transcription regulation</keyword>
<dbReference type="InterPro" id="IPR050707">
    <property type="entry name" value="HTH_MetabolicPath_Reg"/>
</dbReference>
<dbReference type="PROSITE" id="PS51078">
    <property type="entry name" value="ICLR_ED"/>
    <property type="match status" value="1"/>
</dbReference>
<dbReference type="InterPro" id="IPR036390">
    <property type="entry name" value="WH_DNA-bd_sf"/>
</dbReference>
<sequence>MPGGAREKGRTVASRLLAIIGAFDAAHPRLTLTEIAARTGLALSTVHRLVAELEDWRALGRDEDGRYHVGRRMWELGQLAPDPLQEVARPWLQEVFAGTGENVHIAVRDGAEVLYVDKVYGRQAVPIVSRAGGRLPMHPTGVGKVLLAFEPAWFVSAYLSRSLERPTPHTITEPGRLARELTQVRARGYATTHEEMTLGSCSAAAPVFLDGRLLAAVGIVVSSRRVRELPRLIDPLLTAAQGIARDYRAAVAPRTEYGADAGRLAGR</sequence>
<reference evidence="6" key="1">
    <citation type="submission" date="2021-02" db="EMBL/GenBank/DDBJ databases">
        <title>Draft genome sequence of Microbispora sp. RL4-1S isolated from rice leaves in Thailand.</title>
        <authorList>
            <person name="Muangham S."/>
            <person name="Duangmal K."/>
        </authorList>
    </citation>
    <scope>NUCLEOTIDE SEQUENCE</scope>
    <source>
        <strain evidence="6">RL4-1S</strain>
    </source>
</reference>
<evidence type="ECO:0000256" key="2">
    <source>
        <dbReference type="ARBA" id="ARBA00023125"/>
    </source>
</evidence>
<evidence type="ECO:0000259" key="4">
    <source>
        <dbReference type="PROSITE" id="PS51077"/>
    </source>
</evidence>
<evidence type="ECO:0000256" key="1">
    <source>
        <dbReference type="ARBA" id="ARBA00023015"/>
    </source>
</evidence>
<gene>
    <name evidence="6" type="ORF">JOL79_09230</name>
</gene>
<dbReference type="InterPro" id="IPR014757">
    <property type="entry name" value="Tscrpt_reg_IclR_C"/>
</dbReference>